<dbReference type="EMBL" id="AKHW03003826">
    <property type="protein sequence ID" value="KYO32954.1"/>
    <property type="molecule type" value="Genomic_DNA"/>
</dbReference>
<reference evidence="1 2" key="1">
    <citation type="journal article" date="2012" name="Genome Biol.">
        <title>Sequencing three crocodilian genomes to illuminate the evolution of archosaurs and amniotes.</title>
        <authorList>
            <person name="St John J.A."/>
            <person name="Braun E.L."/>
            <person name="Isberg S.R."/>
            <person name="Miles L.G."/>
            <person name="Chong A.Y."/>
            <person name="Gongora J."/>
            <person name="Dalzell P."/>
            <person name="Moran C."/>
            <person name="Bed'hom B."/>
            <person name="Abzhanov A."/>
            <person name="Burgess S.C."/>
            <person name="Cooksey A.M."/>
            <person name="Castoe T.A."/>
            <person name="Crawford N.G."/>
            <person name="Densmore L.D."/>
            <person name="Drew J.C."/>
            <person name="Edwards S.V."/>
            <person name="Faircloth B.C."/>
            <person name="Fujita M.K."/>
            <person name="Greenwold M.J."/>
            <person name="Hoffmann F.G."/>
            <person name="Howard J.M."/>
            <person name="Iguchi T."/>
            <person name="Janes D.E."/>
            <person name="Khan S.Y."/>
            <person name="Kohno S."/>
            <person name="de Koning A.J."/>
            <person name="Lance S.L."/>
            <person name="McCarthy F.M."/>
            <person name="McCormack J.E."/>
            <person name="Merchant M.E."/>
            <person name="Peterson D.G."/>
            <person name="Pollock D.D."/>
            <person name="Pourmand N."/>
            <person name="Raney B.J."/>
            <person name="Roessler K.A."/>
            <person name="Sanford J.R."/>
            <person name="Sawyer R.H."/>
            <person name="Schmidt C.J."/>
            <person name="Triplett E.W."/>
            <person name="Tuberville T.D."/>
            <person name="Venegas-Anaya M."/>
            <person name="Howard J.T."/>
            <person name="Jarvis E.D."/>
            <person name="Guillette L.J.Jr."/>
            <person name="Glenn T.C."/>
            <person name="Green R.E."/>
            <person name="Ray D.A."/>
        </authorList>
    </citation>
    <scope>NUCLEOTIDE SEQUENCE [LARGE SCALE GENOMIC DNA]</scope>
    <source>
        <strain evidence="1">KSC_2009_1</strain>
    </source>
</reference>
<keyword evidence="2" id="KW-1185">Reference proteome</keyword>
<dbReference type="AlphaFoldDB" id="A0A151N807"/>
<evidence type="ECO:0000313" key="1">
    <source>
        <dbReference type="EMBL" id="KYO32954.1"/>
    </source>
</evidence>
<organism evidence="1 2">
    <name type="scientific">Alligator mississippiensis</name>
    <name type="common">American alligator</name>
    <dbReference type="NCBI Taxonomy" id="8496"/>
    <lineage>
        <taxon>Eukaryota</taxon>
        <taxon>Metazoa</taxon>
        <taxon>Chordata</taxon>
        <taxon>Craniata</taxon>
        <taxon>Vertebrata</taxon>
        <taxon>Euteleostomi</taxon>
        <taxon>Archelosauria</taxon>
        <taxon>Archosauria</taxon>
        <taxon>Crocodylia</taxon>
        <taxon>Alligatoridae</taxon>
        <taxon>Alligatorinae</taxon>
        <taxon>Alligator</taxon>
    </lineage>
</organism>
<protein>
    <submittedName>
        <fullName evidence="1">Uncharacterized protein</fullName>
    </submittedName>
</protein>
<sequence>MSQDRRVPLCWRHLERDEETALQRHQGHMIGRNDPTAVSALLNLQLQSCVHPRSFHNVHPCAFKEFVPTQTTASRGQCVAKVIQL</sequence>
<accession>A0A151N807</accession>
<gene>
    <name evidence="1" type="ORF">Y1Q_0011278</name>
</gene>
<proteinExistence type="predicted"/>
<evidence type="ECO:0000313" key="2">
    <source>
        <dbReference type="Proteomes" id="UP000050525"/>
    </source>
</evidence>
<name>A0A151N807_ALLMI</name>
<dbReference type="Proteomes" id="UP000050525">
    <property type="component" value="Unassembled WGS sequence"/>
</dbReference>
<comment type="caution">
    <text evidence="1">The sequence shown here is derived from an EMBL/GenBank/DDBJ whole genome shotgun (WGS) entry which is preliminary data.</text>
</comment>